<proteinExistence type="predicted"/>
<dbReference type="AlphaFoldDB" id="A0A4D6N0G1"/>
<reference evidence="1 2" key="1">
    <citation type="submission" date="2019-04" db="EMBL/GenBank/DDBJ databases">
        <title>An improved genome assembly and genetic linkage map for asparagus bean, Vigna unguiculata ssp. sesquipedialis.</title>
        <authorList>
            <person name="Xia Q."/>
            <person name="Zhang R."/>
            <person name="Dong Y."/>
        </authorList>
    </citation>
    <scope>NUCLEOTIDE SEQUENCE [LARGE SCALE GENOMIC DNA]</scope>
    <source>
        <tissue evidence="1">Leaf</tissue>
    </source>
</reference>
<evidence type="ECO:0000313" key="2">
    <source>
        <dbReference type="Proteomes" id="UP000501690"/>
    </source>
</evidence>
<organism evidence="1 2">
    <name type="scientific">Vigna unguiculata</name>
    <name type="common">Cowpea</name>
    <dbReference type="NCBI Taxonomy" id="3917"/>
    <lineage>
        <taxon>Eukaryota</taxon>
        <taxon>Viridiplantae</taxon>
        <taxon>Streptophyta</taxon>
        <taxon>Embryophyta</taxon>
        <taxon>Tracheophyta</taxon>
        <taxon>Spermatophyta</taxon>
        <taxon>Magnoliopsida</taxon>
        <taxon>eudicotyledons</taxon>
        <taxon>Gunneridae</taxon>
        <taxon>Pentapetalae</taxon>
        <taxon>rosids</taxon>
        <taxon>fabids</taxon>
        <taxon>Fabales</taxon>
        <taxon>Fabaceae</taxon>
        <taxon>Papilionoideae</taxon>
        <taxon>50 kb inversion clade</taxon>
        <taxon>NPAAA clade</taxon>
        <taxon>indigoferoid/millettioid clade</taxon>
        <taxon>Phaseoleae</taxon>
        <taxon>Vigna</taxon>
    </lineage>
</organism>
<protein>
    <submittedName>
        <fullName evidence="1">Uncharacterized protein</fullName>
    </submittedName>
</protein>
<keyword evidence="2" id="KW-1185">Reference proteome</keyword>
<accession>A0A4D6N0G1</accession>
<gene>
    <name evidence="1" type="ORF">DEO72_LG9g599</name>
</gene>
<sequence length="91" mass="9958">MKLVVNLVVVPAMNALCSDGIQPNFNIFSVAPLGFSESGERDASFSCPPNEGTRFNPLYLSLLESDPMHVDGYFVVGGYTHPPHCPYFYGD</sequence>
<dbReference type="EMBL" id="CP039353">
    <property type="protein sequence ID" value="QCE05595.1"/>
    <property type="molecule type" value="Genomic_DNA"/>
</dbReference>
<name>A0A4D6N0G1_VIGUN</name>
<dbReference type="Proteomes" id="UP000501690">
    <property type="component" value="Linkage Group LG9"/>
</dbReference>
<evidence type="ECO:0000313" key="1">
    <source>
        <dbReference type="EMBL" id="QCE05595.1"/>
    </source>
</evidence>